<comment type="caution">
    <text evidence="9">The sequence shown here is derived from an EMBL/GenBank/DDBJ whole genome shotgun (WGS) entry which is preliminary data.</text>
</comment>
<evidence type="ECO:0000256" key="4">
    <source>
        <dbReference type="ARBA" id="ARBA00022692"/>
    </source>
</evidence>
<evidence type="ECO:0000313" key="9">
    <source>
        <dbReference type="EMBL" id="MDR6244953.1"/>
    </source>
</evidence>
<keyword evidence="6 7" id="KW-0472">Membrane</keyword>
<keyword evidence="10" id="KW-1185">Reference proteome</keyword>
<protein>
    <submittedName>
        <fullName evidence="9">Aldouronate transport system permease protein</fullName>
    </submittedName>
</protein>
<dbReference type="Gene3D" id="1.10.3720.10">
    <property type="entry name" value="MetI-like"/>
    <property type="match status" value="1"/>
</dbReference>
<comment type="similarity">
    <text evidence="7">Belongs to the binding-protein-dependent transport system permease family.</text>
</comment>
<name>A0ABU1J0B5_9BACL</name>
<dbReference type="PANTHER" id="PTHR43744:SF9">
    <property type="entry name" value="POLYGALACTURONAN_RHAMNOGALACTURONAN TRANSPORT SYSTEM PERMEASE PROTEIN YTCP"/>
    <property type="match status" value="1"/>
</dbReference>
<keyword evidence="5 7" id="KW-1133">Transmembrane helix</keyword>
<dbReference type="InterPro" id="IPR035906">
    <property type="entry name" value="MetI-like_sf"/>
</dbReference>
<dbReference type="Pfam" id="PF00528">
    <property type="entry name" value="BPD_transp_1"/>
    <property type="match status" value="1"/>
</dbReference>
<feature type="transmembrane region" description="Helical" evidence="7">
    <location>
        <begin position="21"/>
        <end position="43"/>
    </location>
</feature>
<evidence type="ECO:0000259" key="8">
    <source>
        <dbReference type="PROSITE" id="PS50928"/>
    </source>
</evidence>
<evidence type="ECO:0000256" key="5">
    <source>
        <dbReference type="ARBA" id="ARBA00022989"/>
    </source>
</evidence>
<comment type="subcellular location">
    <subcellularLocation>
        <location evidence="1 7">Cell membrane</location>
        <topology evidence="1 7">Multi-pass membrane protein</topology>
    </subcellularLocation>
</comment>
<dbReference type="EMBL" id="JAVDQH010000011">
    <property type="protein sequence ID" value="MDR6244953.1"/>
    <property type="molecule type" value="Genomic_DNA"/>
</dbReference>
<accession>A0ABU1J0B5</accession>
<feature type="transmembrane region" description="Helical" evidence="7">
    <location>
        <begin position="111"/>
        <end position="133"/>
    </location>
</feature>
<keyword evidence="4 7" id="KW-0812">Transmembrane</keyword>
<dbReference type="PANTHER" id="PTHR43744">
    <property type="entry name" value="ABC TRANSPORTER PERMEASE PROTEIN MG189-RELATED-RELATED"/>
    <property type="match status" value="1"/>
</dbReference>
<evidence type="ECO:0000313" key="10">
    <source>
        <dbReference type="Proteomes" id="UP001185028"/>
    </source>
</evidence>
<organism evidence="9 10">
    <name type="scientific">Paenibacillus hunanensis</name>
    <dbReference type="NCBI Taxonomy" id="539262"/>
    <lineage>
        <taxon>Bacteria</taxon>
        <taxon>Bacillati</taxon>
        <taxon>Bacillota</taxon>
        <taxon>Bacilli</taxon>
        <taxon>Bacillales</taxon>
        <taxon>Paenibacillaceae</taxon>
        <taxon>Paenibacillus</taxon>
    </lineage>
</organism>
<dbReference type="SUPFAM" id="SSF161098">
    <property type="entry name" value="MetI-like"/>
    <property type="match status" value="1"/>
</dbReference>
<sequence>MDQHAVGKTPLNERIATIVNYILLASLSIIILLPLVNILALSFNDGKDASLGGIAFWPRIFSVSNYIEVFKNPAVINGLEVTLFRTIVGTAVSVLLTAMAAFALKNRNLPGVGIASMFIVFTMLFNGGIIPFFMVLKMFHLNNTIWVYIIPTLYSAWNLILVRTFFQSIDPSMEESAKIDGAHDFQVLFRIYFPLSMPVLSVICLFNGVMHWNDWFSGAFYVTDEKLRPLQTVLQQMLTAAEAMRKNLSMNAMMSASSTVTSESMKMAMVIISIVPIASIYPFIQKYFVQGIMVGSVKG</sequence>
<evidence type="ECO:0000256" key="7">
    <source>
        <dbReference type="RuleBase" id="RU363032"/>
    </source>
</evidence>
<proteinExistence type="inferred from homology"/>
<gene>
    <name evidence="9" type="ORF">JOC58_002851</name>
</gene>
<feature type="transmembrane region" description="Helical" evidence="7">
    <location>
        <begin position="187"/>
        <end position="210"/>
    </location>
</feature>
<evidence type="ECO:0000256" key="6">
    <source>
        <dbReference type="ARBA" id="ARBA00023136"/>
    </source>
</evidence>
<feature type="transmembrane region" description="Helical" evidence="7">
    <location>
        <begin position="145"/>
        <end position="166"/>
    </location>
</feature>
<keyword evidence="3" id="KW-1003">Cell membrane</keyword>
<dbReference type="RefSeq" id="WP_188773375.1">
    <property type="nucleotide sequence ID" value="NZ_BMMB01000001.1"/>
</dbReference>
<reference evidence="9 10" key="1">
    <citation type="submission" date="2023-07" db="EMBL/GenBank/DDBJ databases">
        <title>Genomic Encyclopedia of Type Strains, Phase IV (KMG-IV): sequencing the most valuable type-strain genomes for metagenomic binning, comparative biology and taxonomic classification.</title>
        <authorList>
            <person name="Goeker M."/>
        </authorList>
    </citation>
    <scope>NUCLEOTIDE SEQUENCE [LARGE SCALE GENOMIC DNA]</scope>
    <source>
        <strain evidence="9 10">DSM 22170</strain>
    </source>
</reference>
<dbReference type="CDD" id="cd06261">
    <property type="entry name" value="TM_PBP2"/>
    <property type="match status" value="1"/>
</dbReference>
<feature type="transmembrane region" description="Helical" evidence="7">
    <location>
        <begin position="267"/>
        <end position="284"/>
    </location>
</feature>
<evidence type="ECO:0000256" key="3">
    <source>
        <dbReference type="ARBA" id="ARBA00022475"/>
    </source>
</evidence>
<evidence type="ECO:0000256" key="1">
    <source>
        <dbReference type="ARBA" id="ARBA00004651"/>
    </source>
</evidence>
<feature type="transmembrane region" description="Helical" evidence="7">
    <location>
        <begin position="83"/>
        <end position="104"/>
    </location>
</feature>
<dbReference type="Proteomes" id="UP001185028">
    <property type="component" value="Unassembled WGS sequence"/>
</dbReference>
<evidence type="ECO:0000256" key="2">
    <source>
        <dbReference type="ARBA" id="ARBA00022448"/>
    </source>
</evidence>
<dbReference type="PROSITE" id="PS50928">
    <property type="entry name" value="ABC_TM1"/>
    <property type="match status" value="1"/>
</dbReference>
<keyword evidence="2 7" id="KW-0813">Transport</keyword>
<dbReference type="InterPro" id="IPR000515">
    <property type="entry name" value="MetI-like"/>
</dbReference>
<feature type="domain" description="ABC transmembrane type-1" evidence="8">
    <location>
        <begin position="79"/>
        <end position="278"/>
    </location>
</feature>